<dbReference type="Proteomes" id="UP000192491">
    <property type="component" value="Unassembled WGS sequence"/>
</dbReference>
<dbReference type="Gene3D" id="3.90.1720.10">
    <property type="entry name" value="endopeptidase domain like (from Nostoc punctiforme)"/>
    <property type="match status" value="1"/>
</dbReference>
<dbReference type="InterPro" id="IPR038765">
    <property type="entry name" value="Papain-like_cys_pep_sf"/>
</dbReference>
<gene>
    <name evidence="1" type="ORF">BWK73_44295</name>
</gene>
<dbReference type="AlphaFoldDB" id="A0A1Y1QBS5"/>
<organism evidence="1 2">
    <name type="scientific">Thiothrix lacustris</name>
    <dbReference type="NCBI Taxonomy" id="525917"/>
    <lineage>
        <taxon>Bacteria</taxon>
        <taxon>Pseudomonadati</taxon>
        <taxon>Pseudomonadota</taxon>
        <taxon>Gammaproteobacteria</taxon>
        <taxon>Thiotrichales</taxon>
        <taxon>Thiotrichaceae</taxon>
        <taxon>Thiothrix</taxon>
    </lineage>
</organism>
<evidence type="ECO:0000313" key="1">
    <source>
        <dbReference type="EMBL" id="OQX01965.1"/>
    </source>
</evidence>
<proteinExistence type="predicted"/>
<sequence length="316" mass="34552">MVAVVALCSSVANANVDLLTVQTKAKNTATELGIPLRSGQIVVTESSAPINLIYLLLYPEFSTFVHVGILDVTKEGSFVYDAGGTYKLGGGSNPPTDNVSGYVKRASFASFLEDVGGTVSIYDPPAGVDVSAVIAYAKQQTAQRTPFDAYFHYADHTRLYCAEFVAQALEAGGAHSHFLVAIKPNASMRVVLNWLKVKDEKILPVYQLLKVNNWVGTLSKTHTLTELEVDRAIKYALYQRFTPDQKLGNVLDWGALGVELQQPIVQFRQAAFALFDKHKLYAVADIAQKVNQLANIYLGVFDGENMSECAIDFSRC</sequence>
<evidence type="ECO:0000313" key="2">
    <source>
        <dbReference type="Proteomes" id="UP000192491"/>
    </source>
</evidence>
<comment type="caution">
    <text evidence="1">The sequence shown here is derived from an EMBL/GenBank/DDBJ whole genome shotgun (WGS) entry which is preliminary data.</text>
</comment>
<name>A0A1Y1QBS5_9GAMM</name>
<dbReference type="EMBL" id="MTEJ01000527">
    <property type="protein sequence ID" value="OQX01965.1"/>
    <property type="molecule type" value="Genomic_DNA"/>
</dbReference>
<reference evidence="1 2" key="1">
    <citation type="submission" date="2017-01" db="EMBL/GenBank/DDBJ databases">
        <title>Novel large sulfur bacteria in the metagenomes of groundwater-fed chemosynthetic microbial mats in the Lake Huron basin.</title>
        <authorList>
            <person name="Sharrar A.M."/>
            <person name="Flood B.E."/>
            <person name="Bailey J.V."/>
            <person name="Jones D.S."/>
            <person name="Biddanda B."/>
            <person name="Ruberg S.A."/>
            <person name="Marcus D.N."/>
            <person name="Dick G.J."/>
        </authorList>
    </citation>
    <scope>NUCLEOTIDE SEQUENCE [LARGE SCALE GENOMIC DNA]</scope>
    <source>
        <strain evidence="1">A8</strain>
    </source>
</reference>
<accession>A0A1Y1QBS5</accession>
<protein>
    <submittedName>
        <fullName evidence="1">Uncharacterized protein</fullName>
    </submittedName>
</protein>
<dbReference type="SUPFAM" id="SSF54001">
    <property type="entry name" value="Cysteine proteinases"/>
    <property type="match status" value="1"/>
</dbReference>